<proteinExistence type="predicted"/>
<evidence type="ECO:0000313" key="3">
    <source>
        <dbReference type="EMBL" id="PYH88530.1"/>
    </source>
</evidence>
<reference evidence="3 4" key="1">
    <citation type="submission" date="2018-02" db="EMBL/GenBank/DDBJ databases">
        <title>The genomes of Aspergillus section Nigri reveals drivers in fungal speciation.</title>
        <authorList>
            <consortium name="DOE Joint Genome Institute"/>
            <person name="Vesth T.C."/>
            <person name="Nybo J."/>
            <person name="Theobald S."/>
            <person name="Brandl J."/>
            <person name="Frisvad J.C."/>
            <person name="Nielsen K.F."/>
            <person name="Lyhne E.K."/>
            <person name="Kogle M.E."/>
            <person name="Kuo A."/>
            <person name="Riley R."/>
            <person name="Clum A."/>
            <person name="Nolan M."/>
            <person name="Lipzen A."/>
            <person name="Salamov A."/>
            <person name="Henrissat B."/>
            <person name="Wiebenga A."/>
            <person name="De vries R.P."/>
            <person name="Grigoriev I.V."/>
            <person name="Mortensen U.H."/>
            <person name="Andersen M.R."/>
            <person name="Baker S.E."/>
        </authorList>
    </citation>
    <scope>NUCLEOTIDE SEQUENCE [LARGE SCALE GENOMIC DNA]</scope>
    <source>
        <strain evidence="3 4">CBS 707.79</strain>
    </source>
</reference>
<keyword evidence="1" id="KW-0175">Coiled coil</keyword>
<keyword evidence="4" id="KW-1185">Reference proteome</keyword>
<dbReference type="EMBL" id="KZ826084">
    <property type="protein sequence ID" value="PYH88530.1"/>
    <property type="molecule type" value="Genomic_DNA"/>
</dbReference>
<dbReference type="OrthoDB" id="5423371at2759"/>
<dbReference type="SUPFAM" id="SSF48371">
    <property type="entry name" value="ARM repeat"/>
    <property type="match status" value="1"/>
</dbReference>
<feature type="region of interest" description="Disordered" evidence="2">
    <location>
        <begin position="1285"/>
        <end position="1309"/>
    </location>
</feature>
<dbReference type="Proteomes" id="UP000247810">
    <property type="component" value="Unassembled WGS sequence"/>
</dbReference>
<feature type="compositionally biased region" description="Acidic residues" evidence="2">
    <location>
        <begin position="2220"/>
        <end position="2245"/>
    </location>
</feature>
<organism evidence="3 4">
    <name type="scientific">Aspergillus ellipticus CBS 707.79</name>
    <dbReference type="NCBI Taxonomy" id="1448320"/>
    <lineage>
        <taxon>Eukaryota</taxon>
        <taxon>Fungi</taxon>
        <taxon>Dikarya</taxon>
        <taxon>Ascomycota</taxon>
        <taxon>Pezizomycotina</taxon>
        <taxon>Eurotiomycetes</taxon>
        <taxon>Eurotiomycetidae</taxon>
        <taxon>Eurotiales</taxon>
        <taxon>Aspergillaceae</taxon>
        <taxon>Aspergillus</taxon>
        <taxon>Aspergillus subgen. Circumdati</taxon>
    </lineage>
</organism>
<feature type="compositionally biased region" description="Basic and acidic residues" evidence="2">
    <location>
        <begin position="1"/>
        <end position="15"/>
    </location>
</feature>
<evidence type="ECO:0000256" key="1">
    <source>
        <dbReference type="SAM" id="Coils"/>
    </source>
</evidence>
<feature type="region of interest" description="Disordered" evidence="2">
    <location>
        <begin position="302"/>
        <end position="326"/>
    </location>
</feature>
<feature type="compositionally biased region" description="Low complexity" evidence="2">
    <location>
        <begin position="311"/>
        <end position="320"/>
    </location>
</feature>
<dbReference type="PANTHER" id="PTHR23159:SF60">
    <property type="entry name" value="SPINDLE ASSEMBLY ABNORMAL PROTEIN 4"/>
    <property type="match status" value="1"/>
</dbReference>
<feature type="compositionally biased region" description="Basic and acidic residues" evidence="2">
    <location>
        <begin position="1285"/>
        <end position="1300"/>
    </location>
</feature>
<feature type="compositionally biased region" description="Polar residues" evidence="2">
    <location>
        <begin position="2148"/>
        <end position="2167"/>
    </location>
</feature>
<accession>A0A319CUT9</accession>
<feature type="region of interest" description="Disordered" evidence="2">
    <location>
        <begin position="2055"/>
        <end position="2271"/>
    </location>
</feature>
<feature type="compositionally biased region" description="Acidic residues" evidence="2">
    <location>
        <begin position="2172"/>
        <end position="2187"/>
    </location>
</feature>
<dbReference type="PANTHER" id="PTHR23159">
    <property type="entry name" value="CENTROSOMAL PROTEIN 2"/>
    <property type="match status" value="1"/>
</dbReference>
<evidence type="ECO:0000313" key="4">
    <source>
        <dbReference type="Proteomes" id="UP000247810"/>
    </source>
</evidence>
<dbReference type="InterPro" id="IPR016024">
    <property type="entry name" value="ARM-type_fold"/>
</dbReference>
<feature type="region of interest" description="Disordered" evidence="2">
    <location>
        <begin position="1"/>
        <end position="89"/>
    </location>
</feature>
<dbReference type="STRING" id="1448320.A0A319CUT9"/>
<evidence type="ECO:0008006" key="5">
    <source>
        <dbReference type="Google" id="ProtNLM"/>
    </source>
</evidence>
<protein>
    <recommendedName>
        <fullName evidence="5">Chromosome segregation ATPase family protein</fullName>
    </recommendedName>
</protein>
<name>A0A319CUT9_9EURO</name>
<feature type="compositionally biased region" description="Basic and acidic residues" evidence="2">
    <location>
        <begin position="144"/>
        <end position="159"/>
    </location>
</feature>
<feature type="coiled-coil region" evidence="1">
    <location>
        <begin position="1949"/>
        <end position="2042"/>
    </location>
</feature>
<sequence length="2271" mass="250565">MPSHTREGSHDRELVVRNQSVPMWDSSDPERAPPPLPMNPSSTSPLTRGNVSPGIQAVAANFQEKMRENTPSPYTTNPMPPKSPEKSLIKGQFHKRMQSFQNTDARSEFLNYLENRSPERPQRATVLSQSPQQMEPPQPNDLDSPDHRDDDPKDPDRELPNLLISNRYLSRPILGESTPPSATMLALQNMQLPMESEPQPKSLDADPFIGPQRPDNSNFQSLSGQIISLTDIASNLQREMAQLSRRSKDNATDLVSLKAATNARDEDIRKSLRDLSSNLAAKFLDPDAATRWDFSTLLGSEIGNNRRDSDSSPSSKKGFPAPRMSSPSPFAAAIDCELCGSSSQISDGSASIALLEKVLREMGTKESQDKLLELVEEIKSRPVSDNSDRSNETESAITTMLEEILEHVKDDGANKALVRSHSGLEAHDVPSPENPDIGNSRPRSFETGHVYESDLEVVEGNHGHNAERSLVPVDNQVADEMLAIMKRVKTSVIEGGGMTNEVKALVRELRGEVLGMGRNLARQIEDVQASRAIEDKPDGPSNDDIAAMVEDSLHELRDQLAAIIDESRFQSSSISEFRSAMDGAQIYGIVKKAVDELDLSHLRAEPQGTLMEKDDILETVREAWETYKPEIELQNFGLEREEILECLTEGLKEYKPQYEEAVTYDQVLEAVQAGVQSFEQPPSITKEEIVQTIHECLAEFELPAPRGIEPEHFESMRDEILSAVTESVTSQSALTRSSLDSGLGRDEILSAMSQGLESHFAAAKEAEHPHVTKEDVANAINEAFVAQQSVVSTNVQPSVSRDDIISAIAEGLESQNSVTREIELNRDDLMEAISAGLHEANEANHGIGDQMLERVQEQFDGMKDDLGQHFSATERDAEQLLNTLKDGFAVVRQEVEGYATTAAEASGKHEIMDTVKEGFRLLQADMEKTITETAMSNGPRGNPDTPELLDAMEKEFEHLRQTMSSLLIQNNVSSEKDEILDAIRDITEQQKDTKSEEILAAIGEISEKATSSNNEEILNALREMSEQNTNNSEEILAAIREISEKQNTTNSEEILAAIGELSEKATSSNNEEILAAIGELSEKRTPSNNEEILEEMITAIREMSEQQNTTNNDEILAAIQVLSEQPKTQDHEEILAAIRELLEQQTPSNNDEILAAIHDISEQQKTGNNDDITNIIKQEFEELRHSMNSTLVRAEPNEPTSDKDEIIAALRESLDAFRDETNQPKEGGESAGVANGEVIDVLNDGVGTIKEDLAKLLERPVGSDYSELLDTLKEGLNNLKLDVESLRQSQRESEESETTRGGELMLASDSVPSSDIEGLKTLISELQVKVEAIEAAPRTAELREDMLKKEHLDEVLLGLQELQGSVTGIVARDQPADETAAKKEDTDAIETLLRNTKAQLDEMAFPAADEIAKAEQLQSLEAIVKETKEALSGLCSRVESESPTKSEIGTLESLMKDMWGVLDEMKSKGTPGEGEEENDAEKLVKADLQTVEAMIFEVKTQVEELKLPDVETMPTKTDIQDLTAIVTEFREKVDADSEMTGQAFDARKVEHAGLAEKIEEARAVVEGLGDELKSKLDGSSEGLSELKQLLEGLAASAESFTTVENVNELTDLINREFERARGEQDATKLEKEERDAAAMVKHDETRAAIVVELGSKIDEKLGEIVAKYDEVQSALDTNLESKFSETAERDNAHLGAVTETKALAEDIKLVIGSMGNTVNEACERMSVDAKTFFEKVDEMHNEAKTQQEQARSDLERAAAATDRVESQLHEFHPQVLESIQEILGIVGQHYDHSQKSAQDIRMDLSTIPSTITPLLPALPAPEPEKYDDGPVHEKLNDLLDRTKSDQVQETLSTLVERVTNDQVHEKLDNLLSQTSSTNGQVYEKLDALLEHATNTNGPVHEKLDTLIDHANNRDESVNQMMKLDEMHKDIMETSRRMNEMFAAQSAMVAEDNERRRKEAEEAAIALERRNAQREQVEAEIMTLREEKDSLLSIIHSLKSEKEDLAKQNIRLNKEVAGLEMALELRHEEMQVMEDRADSLEKRILEGVLDHARSVLLSRPNGPGMRKGRGSRARGPSTTGTAKDARNILGSSVGMALKKRAPTGTQAGGPSSRERRILSLSNVTGNRGARERQVSGQSGFASLKRSHSYRSNASQRKTSWGGRSSVANKENEVFPEEDENPSEDESEAGTERRTSYTGTYADSVADRRVSAASSGLRSAADDQEEDGSGGEEDAQTTKADDDDLDETSSKMVVYGHHNDSGLGPEEITGTAA</sequence>
<dbReference type="VEuPathDB" id="FungiDB:BO71DRAFT_365195"/>
<feature type="compositionally biased region" description="Polar residues" evidence="2">
    <location>
        <begin position="39"/>
        <end position="50"/>
    </location>
</feature>
<feature type="region of interest" description="Disordered" evidence="2">
    <location>
        <begin position="112"/>
        <end position="164"/>
    </location>
</feature>
<evidence type="ECO:0000256" key="2">
    <source>
        <dbReference type="SAM" id="MobiDB-lite"/>
    </source>
</evidence>
<gene>
    <name evidence="3" type="ORF">BO71DRAFT_365195</name>
</gene>